<accession>A0AAN8WFD0</accession>
<evidence type="ECO:0000256" key="1">
    <source>
        <dbReference type="SAM" id="MobiDB-lite"/>
    </source>
</evidence>
<feature type="compositionally biased region" description="Low complexity" evidence="1">
    <location>
        <begin position="54"/>
        <end position="73"/>
    </location>
</feature>
<evidence type="ECO:0000313" key="3">
    <source>
        <dbReference type="Proteomes" id="UP001370490"/>
    </source>
</evidence>
<reference evidence="2 3" key="1">
    <citation type="submission" date="2023-12" db="EMBL/GenBank/DDBJ databases">
        <title>A high-quality genome assembly for Dillenia turbinata (Dilleniales).</title>
        <authorList>
            <person name="Chanderbali A."/>
        </authorList>
    </citation>
    <scope>NUCLEOTIDE SEQUENCE [LARGE SCALE GENOMIC DNA]</scope>
    <source>
        <strain evidence="2">LSX21</strain>
        <tissue evidence="2">Leaf</tissue>
    </source>
</reference>
<evidence type="ECO:0008006" key="4">
    <source>
        <dbReference type="Google" id="ProtNLM"/>
    </source>
</evidence>
<sequence length="467" mass="52595">MHAKSELDITSLAPSSPRSPKRQHVLYYVQSPSRDSHDDENKSSSSIQPTPAFTTPSESPSHPHSRTSSATSRVSGNLRFKGFGNYNKRNECNVILEEDDDYQDYYVKNDHRSKPYKLQITVQTLEVFNFFTSLGSDSTGFPTKMVTVNCSLSMVVYNPASFFGIHVTSDPINLYLRKYYQPRKSCHAVTANLFGNKVPLCGAGAGASFQAAENGGVPVRLDFELRSRGDIVGRLVKTKHKRHVSCPLVIDSSNTKPIKSIAAQRQTVATMIQNSMSQVLNLTSTEQLEWHSLACRWHILSHKLSHQSSLVAKVPCFKGIKESTMKKEKFQQFDKRKISLKPLPDIVLGHLNSIAFFGNNPLNEDIFVGISHFLQNWWTLENYYVICTWLSEILPECQLGIGGGLLPEKVNLKESKNLVLIRATKRGLPPEKVNLSNSSVRVDFLAKRKPLPFFLFMPFSHIELEVY</sequence>
<keyword evidence="3" id="KW-1185">Reference proteome</keyword>
<evidence type="ECO:0000313" key="2">
    <source>
        <dbReference type="EMBL" id="KAK6944967.1"/>
    </source>
</evidence>
<feature type="region of interest" description="Disordered" evidence="1">
    <location>
        <begin position="1"/>
        <end position="73"/>
    </location>
</feature>
<dbReference type="Proteomes" id="UP001370490">
    <property type="component" value="Unassembled WGS sequence"/>
</dbReference>
<dbReference type="EMBL" id="JBAMMX010000003">
    <property type="protein sequence ID" value="KAK6944967.1"/>
    <property type="molecule type" value="Genomic_DNA"/>
</dbReference>
<organism evidence="2 3">
    <name type="scientific">Dillenia turbinata</name>
    <dbReference type="NCBI Taxonomy" id="194707"/>
    <lineage>
        <taxon>Eukaryota</taxon>
        <taxon>Viridiplantae</taxon>
        <taxon>Streptophyta</taxon>
        <taxon>Embryophyta</taxon>
        <taxon>Tracheophyta</taxon>
        <taxon>Spermatophyta</taxon>
        <taxon>Magnoliopsida</taxon>
        <taxon>eudicotyledons</taxon>
        <taxon>Gunneridae</taxon>
        <taxon>Pentapetalae</taxon>
        <taxon>Dilleniales</taxon>
        <taxon>Dilleniaceae</taxon>
        <taxon>Dillenia</taxon>
    </lineage>
</organism>
<proteinExistence type="predicted"/>
<gene>
    <name evidence="2" type="ORF">RJ641_026069</name>
</gene>
<comment type="caution">
    <text evidence="2">The sequence shown here is derived from an EMBL/GenBank/DDBJ whole genome shotgun (WGS) entry which is preliminary data.</text>
</comment>
<protein>
    <recommendedName>
        <fullName evidence="4">Late embryogenesis abundant protein LEA-2 subgroup domain-containing protein</fullName>
    </recommendedName>
</protein>
<name>A0AAN8WFD0_9MAGN</name>
<dbReference type="AlphaFoldDB" id="A0AAN8WFD0"/>
<feature type="compositionally biased region" description="Polar residues" evidence="1">
    <location>
        <begin position="43"/>
        <end position="53"/>
    </location>
</feature>